<reference evidence="5 6" key="1">
    <citation type="journal article" date="2014" name="J. Microbiol.">
        <title>Diaminobutyricibacter tongyongensis gen. nov., sp. nov. and Homoserinibacter gongjuensis gen. nov., sp. nov. belong to the family Microbacteriaceae.</title>
        <authorList>
            <person name="Kim S.J."/>
            <person name="Ahn J.H."/>
            <person name="Weon H.Y."/>
            <person name="Hamada M."/>
            <person name="Suzuki K."/>
            <person name="Kwon S.W."/>
        </authorList>
    </citation>
    <scope>NUCLEOTIDE SEQUENCE [LARGE SCALE GENOMIC DNA]</scope>
    <source>
        <strain evidence="5 6">NBRC 108724</strain>
    </source>
</reference>
<comment type="caution">
    <text evidence="5">The sequence shown here is derived from an EMBL/GenBank/DDBJ whole genome shotgun (WGS) entry which is preliminary data.</text>
</comment>
<evidence type="ECO:0000256" key="1">
    <source>
        <dbReference type="ARBA" id="ARBA00022723"/>
    </source>
</evidence>
<evidence type="ECO:0000256" key="2">
    <source>
        <dbReference type="ARBA" id="ARBA00022801"/>
    </source>
</evidence>
<protein>
    <submittedName>
        <fullName evidence="5">Arginase</fullName>
    </submittedName>
</protein>
<proteinExistence type="inferred from homology"/>
<dbReference type="Gene3D" id="3.40.800.10">
    <property type="entry name" value="Ureohydrolase domain"/>
    <property type="match status" value="1"/>
</dbReference>
<dbReference type="PANTHER" id="PTHR43782">
    <property type="entry name" value="ARGINASE"/>
    <property type="match status" value="1"/>
</dbReference>
<dbReference type="PRINTS" id="PR00116">
    <property type="entry name" value="ARGINASE"/>
</dbReference>
<dbReference type="EMBL" id="JAAGWY010000001">
    <property type="protein sequence ID" value="NEN04372.1"/>
    <property type="molecule type" value="Genomic_DNA"/>
</dbReference>
<evidence type="ECO:0000256" key="3">
    <source>
        <dbReference type="ARBA" id="ARBA00023211"/>
    </source>
</evidence>
<dbReference type="GO" id="GO:0005737">
    <property type="term" value="C:cytoplasm"/>
    <property type="evidence" value="ECO:0007669"/>
    <property type="project" value="TreeGrafter"/>
</dbReference>
<sequence length="300" mass="31485">MARRLVVIGAPSSAGSYAAGQESAPRVLRERGLIEALRASGRDVTDDGDGPLHVWRPDRDRPRAQNLGEVIASVDAVARQVGAALDAGSDALVIGGNCTIALGAVSALAERFAEPGLLYLDRHFDLNTPSTTSDGALDWMGLAHALGLPGSLPGLQSALAHIPLLTPERVHLLGVDPDATTEGEQRARAELRLVWRTGDELALHPVSETQRALARLAPGPLVVHLDVDVLDFTDAPLAEDTGGRNTGPSLDAVAESLETACHDESVRVLTVAELNPTRSAGDPSVLDRFVAVLARAFAVD</sequence>
<accession>A0A6L9XSJ3</accession>
<dbReference type="PANTHER" id="PTHR43782:SF3">
    <property type="entry name" value="ARGINASE"/>
    <property type="match status" value="1"/>
</dbReference>
<dbReference type="GO" id="GO:0004053">
    <property type="term" value="F:arginase activity"/>
    <property type="evidence" value="ECO:0007669"/>
    <property type="project" value="TreeGrafter"/>
</dbReference>
<dbReference type="InterPro" id="IPR006035">
    <property type="entry name" value="Ureohydrolase"/>
</dbReference>
<dbReference type="GO" id="GO:0030145">
    <property type="term" value="F:manganese ion binding"/>
    <property type="evidence" value="ECO:0007669"/>
    <property type="project" value="TreeGrafter"/>
</dbReference>
<comment type="similarity">
    <text evidence="4">Belongs to the arginase family.</text>
</comment>
<keyword evidence="2" id="KW-0378">Hydrolase</keyword>
<keyword evidence="6" id="KW-1185">Reference proteome</keyword>
<evidence type="ECO:0000313" key="5">
    <source>
        <dbReference type="EMBL" id="NEN04372.1"/>
    </source>
</evidence>
<dbReference type="SUPFAM" id="SSF52768">
    <property type="entry name" value="Arginase/deacetylase"/>
    <property type="match status" value="1"/>
</dbReference>
<name>A0A6L9XSJ3_9MICO</name>
<dbReference type="PROSITE" id="PS51409">
    <property type="entry name" value="ARGINASE_2"/>
    <property type="match status" value="1"/>
</dbReference>
<keyword evidence="1" id="KW-0479">Metal-binding</keyword>
<dbReference type="RefSeq" id="WP_163287512.1">
    <property type="nucleotide sequence ID" value="NZ_JAAGWY010000001.1"/>
</dbReference>
<gene>
    <name evidence="5" type="ORF">G3T36_00660</name>
</gene>
<organism evidence="5 6">
    <name type="scientific">Leifsonia tongyongensis</name>
    <dbReference type="NCBI Taxonomy" id="1268043"/>
    <lineage>
        <taxon>Bacteria</taxon>
        <taxon>Bacillati</taxon>
        <taxon>Actinomycetota</taxon>
        <taxon>Actinomycetes</taxon>
        <taxon>Micrococcales</taxon>
        <taxon>Microbacteriaceae</taxon>
        <taxon>Leifsonia</taxon>
    </lineage>
</organism>
<evidence type="ECO:0000313" key="6">
    <source>
        <dbReference type="Proteomes" id="UP000474967"/>
    </source>
</evidence>
<dbReference type="Pfam" id="PF00491">
    <property type="entry name" value="Arginase"/>
    <property type="match status" value="1"/>
</dbReference>
<evidence type="ECO:0000256" key="4">
    <source>
        <dbReference type="PROSITE-ProRule" id="PRU00742"/>
    </source>
</evidence>
<dbReference type="Proteomes" id="UP000474967">
    <property type="component" value="Unassembled WGS sequence"/>
</dbReference>
<dbReference type="InterPro" id="IPR023696">
    <property type="entry name" value="Ureohydrolase_dom_sf"/>
</dbReference>
<keyword evidence="3" id="KW-0464">Manganese</keyword>
<dbReference type="AlphaFoldDB" id="A0A6L9XSJ3"/>